<feature type="domain" description="CoA-binding" evidence="5">
    <location>
        <begin position="7"/>
        <end position="102"/>
    </location>
</feature>
<organism evidence="6 7">
    <name type="scientific">Variibacter gotjawalensis</name>
    <dbReference type="NCBI Taxonomy" id="1333996"/>
    <lineage>
        <taxon>Bacteria</taxon>
        <taxon>Pseudomonadati</taxon>
        <taxon>Pseudomonadota</taxon>
        <taxon>Alphaproteobacteria</taxon>
        <taxon>Hyphomicrobiales</taxon>
        <taxon>Nitrobacteraceae</taxon>
        <taxon>Variibacter</taxon>
    </lineage>
</organism>
<keyword evidence="3" id="KW-0547">Nucleotide-binding</keyword>
<dbReference type="SUPFAM" id="SSF52210">
    <property type="entry name" value="Succinyl-CoA synthetase domains"/>
    <property type="match status" value="2"/>
</dbReference>
<keyword evidence="7" id="KW-1185">Reference proteome</keyword>
<name>A0A0S3PZH8_9BRAD</name>
<dbReference type="SMART" id="SM00881">
    <property type="entry name" value="CoA_binding"/>
    <property type="match status" value="1"/>
</dbReference>
<dbReference type="RefSeq" id="WP_096358059.1">
    <property type="nucleotide sequence ID" value="NZ_AP014946.1"/>
</dbReference>
<dbReference type="InterPro" id="IPR016102">
    <property type="entry name" value="Succinyl-CoA_synth-like"/>
</dbReference>
<keyword evidence="2" id="KW-0436">Ligase</keyword>
<dbReference type="PANTHER" id="PTHR43334">
    <property type="entry name" value="ACETATE--COA LIGASE [ADP-FORMING]"/>
    <property type="match status" value="1"/>
</dbReference>
<dbReference type="SUPFAM" id="SSF56059">
    <property type="entry name" value="Glutathione synthetase ATP-binding domain-like"/>
    <property type="match status" value="1"/>
</dbReference>
<dbReference type="GO" id="GO:0016874">
    <property type="term" value="F:ligase activity"/>
    <property type="evidence" value="ECO:0007669"/>
    <property type="project" value="UniProtKB-KW"/>
</dbReference>
<protein>
    <submittedName>
        <fullName evidence="6">CoA binding domain protein</fullName>
    </submittedName>
</protein>
<evidence type="ECO:0000313" key="7">
    <source>
        <dbReference type="Proteomes" id="UP000236884"/>
    </source>
</evidence>
<sequence>MSNLKYALNPRSIAIVGASDQINKIGGRPLHYLAKFGFQGKVYPINPARPEVQGVKSFAGLDALPEVPDMVCVAVAGDNAERTVIQCAEMGVKVALVMASGFSESDPVNGAAAEQRMIAAGRKTGMRIFGPNMQGLANFGSGAIASFSTMFLEMPPEDGPVAILSQSGAMSVVPYGLLRQRGIGVRHTHATGNDADVSVAELSTEVAKDPNVKLLLLYLEGMPDPHFLAETAAIARERNLPVLALKSGRTAAGAIAAASHTGALATEDRVVDAFFEHHGIYRVKDVEGLVESAELFLKGWKPKGRNLVAISNSGAVCVLSADAASNAGMPMAKLALATREGLGKILPSFATTTNPIDITAALLSNSGLFSDILPVIAKDAAADAFLIGVPVAGQGYDVPRFARDSAAFAAETGKPLVVAAPQPSVAQAFAEQGLATFATESAAIRALDGYLGQNELAARLAASGARSTYRAAESAAQEGVTLNEAESLAIAEKAGIPVAKYRLCQSAAECVEAWRAIGGPVAVKACSRDIPHKSEYGLVKLGVNSEAEISALFETMTTTVAEKKASFDGVIVAAMAKGQREFMIGAHRDPVFGPVVAVGDGGKYIEALGDVRLLIPPFSASDVERALRSLRIAPLLDGVRGDPPLDIAAFGDLAAKVGALMLDAKLKIASIDLNPVMVFARGEGCVIADALVVQQA</sequence>
<dbReference type="OrthoDB" id="9807426at2"/>
<evidence type="ECO:0000256" key="3">
    <source>
        <dbReference type="ARBA" id="ARBA00022741"/>
    </source>
</evidence>
<evidence type="ECO:0000259" key="5">
    <source>
        <dbReference type="SMART" id="SM00881"/>
    </source>
</evidence>
<dbReference type="EMBL" id="AP014946">
    <property type="protein sequence ID" value="BAT61350.1"/>
    <property type="molecule type" value="Genomic_DNA"/>
</dbReference>
<dbReference type="InterPro" id="IPR013815">
    <property type="entry name" value="ATP_grasp_subdomain_1"/>
</dbReference>
<gene>
    <name evidence="6" type="ORF">GJW-30_1_03907</name>
</gene>
<dbReference type="KEGG" id="vgo:GJW-30_1_03907"/>
<dbReference type="Gene3D" id="3.30.470.20">
    <property type="entry name" value="ATP-grasp fold, B domain"/>
    <property type="match status" value="1"/>
</dbReference>
<dbReference type="Pfam" id="PF13607">
    <property type="entry name" value="Succ_CoA_lig"/>
    <property type="match status" value="1"/>
</dbReference>
<reference evidence="6 7" key="1">
    <citation type="submission" date="2015-08" db="EMBL/GenBank/DDBJ databases">
        <title>Investigation of the bacterial diversity of lava forest soil.</title>
        <authorList>
            <person name="Lee J.S."/>
        </authorList>
    </citation>
    <scope>NUCLEOTIDE SEQUENCE [LARGE SCALE GENOMIC DNA]</scope>
    <source>
        <strain evidence="6 7">GJW-30</strain>
    </source>
</reference>
<dbReference type="Gene3D" id="3.40.50.261">
    <property type="entry name" value="Succinyl-CoA synthetase domains"/>
    <property type="match status" value="2"/>
</dbReference>
<dbReference type="Gene3D" id="3.40.50.720">
    <property type="entry name" value="NAD(P)-binding Rossmann-like Domain"/>
    <property type="match status" value="1"/>
</dbReference>
<accession>A0A0S3PZH8</accession>
<dbReference type="InterPro" id="IPR036291">
    <property type="entry name" value="NAD(P)-bd_dom_sf"/>
</dbReference>
<dbReference type="InterPro" id="IPR003781">
    <property type="entry name" value="CoA-bd"/>
</dbReference>
<evidence type="ECO:0000313" key="6">
    <source>
        <dbReference type="EMBL" id="BAT61350.1"/>
    </source>
</evidence>
<evidence type="ECO:0000256" key="1">
    <source>
        <dbReference type="ARBA" id="ARBA00022532"/>
    </source>
</evidence>
<evidence type="ECO:0000256" key="2">
    <source>
        <dbReference type="ARBA" id="ARBA00022598"/>
    </source>
</evidence>
<dbReference type="GO" id="GO:0005524">
    <property type="term" value="F:ATP binding"/>
    <property type="evidence" value="ECO:0007669"/>
    <property type="project" value="UniProtKB-KW"/>
</dbReference>
<dbReference type="Pfam" id="PF13380">
    <property type="entry name" value="CoA_binding_2"/>
    <property type="match status" value="1"/>
</dbReference>
<dbReference type="Proteomes" id="UP000236884">
    <property type="component" value="Chromosome"/>
</dbReference>
<proteinExistence type="predicted"/>
<keyword evidence="4" id="KW-0067">ATP-binding</keyword>
<dbReference type="InterPro" id="IPR032875">
    <property type="entry name" value="Succ_CoA_lig_flav_dom"/>
</dbReference>
<dbReference type="GO" id="GO:0006099">
    <property type="term" value="P:tricarboxylic acid cycle"/>
    <property type="evidence" value="ECO:0007669"/>
    <property type="project" value="UniProtKB-KW"/>
</dbReference>
<dbReference type="AlphaFoldDB" id="A0A0S3PZH8"/>
<dbReference type="SUPFAM" id="SSF51735">
    <property type="entry name" value="NAD(P)-binding Rossmann-fold domains"/>
    <property type="match status" value="1"/>
</dbReference>
<evidence type="ECO:0000256" key="4">
    <source>
        <dbReference type="ARBA" id="ARBA00022840"/>
    </source>
</evidence>
<dbReference type="InterPro" id="IPR051538">
    <property type="entry name" value="Acyl-CoA_Synth/Transferase"/>
</dbReference>
<dbReference type="Pfam" id="PF13549">
    <property type="entry name" value="ATP-grasp_5"/>
    <property type="match status" value="1"/>
</dbReference>
<dbReference type="Gene3D" id="3.30.1490.20">
    <property type="entry name" value="ATP-grasp fold, A domain"/>
    <property type="match status" value="1"/>
</dbReference>
<dbReference type="PANTHER" id="PTHR43334:SF1">
    <property type="entry name" value="3-HYDROXYPROPIONATE--COA LIGASE [ADP-FORMING]"/>
    <property type="match status" value="1"/>
</dbReference>
<keyword evidence="1" id="KW-0816">Tricarboxylic acid cycle</keyword>